<keyword evidence="2" id="KW-0812">Transmembrane</keyword>
<feature type="chain" id="PRO_5015030891" evidence="3">
    <location>
        <begin position="20"/>
        <end position="290"/>
    </location>
</feature>
<dbReference type="PANTHER" id="PTHR47521:SF7">
    <property type="entry name" value="SERPENTINE RECEPTOR CLASS EPSILON-6"/>
    <property type="match status" value="1"/>
</dbReference>
<name>A0A090LJI0_STRRB</name>
<dbReference type="AlphaFoldDB" id="A0A090LJI0"/>
<sequence>MVIFVLLHFIKNLLTIIQGLVSYYEQNMKLYWSLLTTNDIDKIYLYISNIRISVNINIREIIGLIIIERFFATKNRKKYQNIKNIKELVILTIILLTISIILPIFIDTDINGKLSYAITFLIVLDLIYIISYFFIVRRNIKLLSMKKSITKTLDEKFQIRENIHIAKAIFPIMIISIFIQFVSNIILLLLFYFIKSIELTGITTIIYLCRDFLIATSYIYFLIIKSYFDNNIFQNKITQQIDKNQVQKSKVLPTENNVMENGIKFDIIKKNNVVHSLKSNTYFEIFTKDW</sequence>
<reference evidence="6" key="2">
    <citation type="submission" date="2020-12" db="UniProtKB">
        <authorList>
            <consortium name="WormBaseParasite"/>
        </authorList>
    </citation>
    <scope>IDENTIFICATION</scope>
</reference>
<evidence type="ECO:0000256" key="2">
    <source>
        <dbReference type="SAM" id="Phobius"/>
    </source>
</evidence>
<dbReference type="RefSeq" id="XP_024509191.1">
    <property type="nucleotide sequence ID" value="XM_024643531.1"/>
</dbReference>
<dbReference type="CTD" id="36382363"/>
<comment type="similarity">
    <text evidence="1">Belongs to the nematode receptor-like protein sre family.</text>
</comment>
<organism evidence="4">
    <name type="scientific">Strongyloides ratti</name>
    <name type="common">Parasitic roundworm</name>
    <dbReference type="NCBI Taxonomy" id="34506"/>
    <lineage>
        <taxon>Eukaryota</taxon>
        <taxon>Metazoa</taxon>
        <taxon>Ecdysozoa</taxon>
        <taxon>Nematoda</taxon>
        <taxon>Chromadorea</taxon>
        <taxon>Rhabditida</taxon>
        <taxon>Tylenchina</taxon>
        <taxon>Panagrolaimomorpha</taxon>
        <taxon>Strongyloidoidea</taxon>
        <taxon>Strongyloididae</taxon>
        <taxon>Strongyloides</taxon>
    </lineage>
</organism>
<dbReference type="GeneID" id="36382363"/>
<dbReference type="PANTHER" id="PTHR47521">
    <property type="entry name" value="SERPENTINE RECEPTOR, CLASS E (EPSILON)-RELATED"/>
    <property type="match status" value="1"/>
</dbReference>
<dbReference type="InterPro" id="IPR052860">
    <property type="entry name" value="NRL-GPCR1"/>
</dbReference>
<evidence type="ECO:0000256" key="1">
    <source>
        <dbReference type="ARBA" id="ARBA00006803"/>
    </source>
</evidence>
<dbReference type="WBParaSite" id="SRAE_2000463650.1">
    <property type="protein sequence ID" value="SRAE_2000463650.1"/>
    <property type="gene ID" value="WBGene00264870"/>
</dbReference>
<gene>
    <name evidence="4 6 7" type="ORF">SRAE_2000463650</name>
</gene>
<dbReference type="GO" id="GO:0016020">
    <property type="term" value="C:membrane"/>
    <property type="evidence" value="ECO:0007669"/>
    <property type="project" value="InterPro"/>
</dbReference>
<reference evidence="4 5" key="1">
    <citation type="submission" date="2014-09" db="EMBL/GenBank/DDBJ databases">
        <authorList>
            <person name="Martin A.A."/>
        </authorList>
    </citation>
    <scope>NUCLEOTIDE SEQUENCE</scope>
    <source>
        <strain evidence="5">ED321</strain>
        <strain evidence="4">ED321 Heterogonic</strain>
    </source>
</reference>
<feature type="transmembrane region" description="Helical" evidence="2">
    <location>
        <begin position="88"/>
        <end position="106"/>
    </location>
</feature>
<feature type="transmembrane region" description="Helical" evidence="2">
    <location>
        <begin position="118"/>
        <end position="136"/>
    </location>
</feature>
<evidence type="ECO:0000313" key="6">
    <source>
        <dbReference type="WBParaSite" id="SRAE_2000463650.1"/>
    </source>
</evidence>
<evidence type="ECO:0000256" key="3">
    <source>
        <dbReference type="SAM" id="SignalP"/>
    </source>
</evidence>
<protein>
    <submittedName>
        <fullName evidence="4 6">7TM GPCR, serpentine receptor class e (Sre) family-containing protein</fullName>
    </submittedName>
</protein>
<accession>A0A090LJI0</accession>
<feature type="signal peptide" evidence="3">
    <location>
        <begin position="1"/>
        <end position="19"/>
    </location>
</feature>
<keyword evidence="5" id="KW-1185">Reference proteome</keyword>
<keyword evidence="3" id="KW-0732">Signal</keyword>
<dbReference type="GO" id="GO:0007606">
    <property type="term" value="P:sensory perception of chemical stimulus"/>
    <property type="evidence" value="ECO:0007669"/>
    <property type="project" value="InterPro"/>
</dbReference>
<evidence type="ECO:0000313" key="4">
    <source>
        <dbReference type="EMBL" id="CEF69992.1"/>
    </source>
</evidence>
<dbReference type="Proteomes" id="UP000035682">
    <property type="component" value="Unplaced"/>
</dbReference>
<evidence type="ECO:0000313" key="7">
    <source>
        <dbReference type="WormBase" id="SRAE_2000463650"/>
    </source>
</evidence>
<dbReference type="WormBase" id="SRAE_2000463650">
    <property type="protein sequence ID" value="SRP08527"/>
    <property type="gene ID" value="WBGene00264870"/>
</dbReference>
<dbReference type="InterPro" id="IPR004151">
    <property type="entry name" value="7TM_GPCR_serpentine_rcpt_Sre"/>
</dbReference>
<feature type="transmembrane region" description="Helical" evidence="2">
    <location>
        <begin position="205"/>
        <end position="224"/>
    </location>
</feature>
<keyword evidence="2" id="KW-1133">Transmembrane helix</keyword>
<evidence type="ECO:0000313" key="5">
    <source>
        <dbReference type="Proteomes" id="UP000035682"/>
    </source>
</evidence>
<keyword evidence="2" id="KW-0472">Membrane</keyword>
<dbReference type="Pfam" id="PF03125">
    <property type="entry name" value="Sre"/>
    <property type="match status" value="1"/>
</dbReference>
<feature type="transmembrane region" description="Helical" evidence="2">
    <location>
        <begin position="168"/>
        <end position="193"/>
    </location>
</feature>
<dbReference type="EMBL" id="LN609529">
    <property type="protein sequence ID" value="CEF69992.1"/>
    <property type="molecule type" value="Genomic_DNA"/>
</dbReference>
<keyword evidence="4" id="KW-0675">Receptor</keyword>
<feature type="transmembrane region" description="Helical" evidence="2">
    <location>
        <begin position="43"/>
        <end position="67"/>
    </location>
</feature>
<proteinExistence type="inferred from homology"/>